<feature type="transmembrane region" description="Helical" evidence="2">
    <location>
        <begin position="144"/>
        <end position="165"/>
    </location>
</feature>
<feature type="transmembrane region" description="Helical" evidence="2">
    <location>
        <begin position="366"/>
        <end position="388"/>
    </location>
</feature>
<accession>A0A2M9CDX5</accession>
<organism evidence="4 5">
    <name type="scientific">Sediminihabitans luteus</name>
    <dbReference type="NCBI Taxonomy" id="1138585"/>
    <lineage>
        <taxon>Bacteria</taxon>
        <taxon>Bacillati</taxon>
        <taxon>Actinomycetota</taxon>
        <taxon>Actinomycetes</taxon>
        <taxon>Micrococcales</taxon>
        <taxon>Cellulomonadaceae</taxon>
        <taxon>Sediminihabitans</taxon>
    </lineage>
</organism>
<dbReference type="GO" id="GO:0016020">
    <property type="term" value="C:membrane"/>
    <property type="evidence" value="ECO:0007669"/>
    <property type="project" value="TreeGrafter"/>
</dbReference>
<keyword evidence="2" id="KW-0472">Membrane</keyword>
<dbReference type="OrthoDB" id="9807745at2"/>
<keyword evidence="5" id="KW-1185">Reference proteome</keyword>
<proteinExistence type="predicted"/>
<feature type="compositionally biased region" description="Low complexity" evidence="1">
    <location>
        <begin position="15"/>
        <end position="37"/>
    </location>
</feature>
<dbReference type="Proteomes" id="UP000231693">
    <property type="component" value="Unassembled WGS sequence"/>
</dbReference>
<feature type="compositionally biased region" description="Basic and acidic residues" evidence="1">
    <location>
        <begin position="38"/>
        <end position="50"/>
    </location>
</feature>
<keyword evidence="2" id="KW-1133">Transmembrane helix</keyword>
<feature type="transmembrane region" description="Helical" evidence="2">
    <location>
        <begin position="243"/>
        <end position="265"/>
    </location>
</feature>
<feature type="transmembrane region" description="Helical" evidence="2">
    <location>
        <begin position="205"/>
        <end position="231"/>
    </location>
</feature>
<dbReference type="PANTHER" id="PTHR23028:SF53">
    <property type="entry name" value="ACYL_TRANSF_3 DOMAIN-CONTAINING PROTEIN"/>
    <property type="match status" value="1"/>
</dbReference>
<dbReference type="GO" id="GO:0009103">
    <property type="term" value="P:lipopolysaccharide biosynthetic process"/>
    <property type="evidence" value="ECO:0007669"/>
    <property type="project" value="TreeGrafter"/>
</dbReference>
<dbReference type="Pfam" id="PF01757">
    <property type="entry name" value="Acyl_transf_3"/>
    <property type="match status" value="1"/>
</dbReference>
<feature type="transmembrane region" description="Helical" evidence="2">
    <location>
        <begin position="334"/>
        <end position="354"/>
    </location>
</feature>
<feature type="transmembrane region" description="Helical" evidence="2">
    <location>
        <begin position="277"/>
        <end position="297"/>
    </location>
</feature>
<feature type="compositionally biased region" description="Basic and acidic residues" evidence="1">
    <location>
        <begin position="1"/>
        <end position="10"/>
    </location>
</feature>
<evidence type="ECO:0000313" key="4">
    <source>
        <dbReference type="EMBL" id="PJJ70134.1"/>
    </source>
</evidence>
<feature type="transmembrane region" description="Helical" evidence="2">
    <location>
        <begin position="303"/>
        <end position="322"/>
    </location>
</feature>
<dbReference type="InterPro" id="IPR002656">
    <property type="entry name" value="Acyl_transf_3_dom"/>
</dbReference>
<dbReference type="RefSeq" id="WP_100423156.1">
    <property type="nucleotide sequence ID" value="NZ_BOOX01000020.1"/>
</dbReference>
<name>A0A2M9CDX5_9CELL</name>
<feature type="region of interest" description="Disordered" evidence="1">
    <location>
        <begin position="1"/>
        <end position="63"/>
    </location>
</feature>
<reference evidence="4 5" key="1">
    <citation type="submission" date="2017-11" db="EMBL/GenBank/DDBJ databases">
        <title>Genomic Encyclopedia of Archaeal and Bacterial Type Strains, Phase II (KMG-II): From Individual Species to Whole Genera.</title>
        <authorList>
            <person name="Goeker M."/>
        </authorList>
    </citation>
    <scope>NUCLEOTIDE SEQUENCE [LARGE SCALE GENOMIC DNA]</scope>
    <source>
        <strain evidence="4 5">DSM 25478</strain>
    </source>
</reference>
<dbReference type="GO" id="GO:0016747">
    <property type="term" value="F:acyltransferase activity, transferring groups other than amino-acyl groups"/>
    <property type="evidence" value="ECO:0007669"/>
    <property type="project" value="InterPro"/>
</dbReference>
<evidence type="ECO:0000259" key="3">
    <source>
        <dbReference type="Pfam" id="PF01757"/>
    </source>
</evidence>
<feature type="domain" description="Acyltransferase 3" evidence="3">
    <location>
        <begin position="69"/>
        <end position="384"/>
    </location>
</feature>
<evidence type="ECO:0000256" key="2">
    <source>
        <dbReference type="SAM" id="Phobius"/>
    </source>
</evidence>
<evidence type="ECO:0000313" key="5">
    <source>
        <dbReference type="Proteomes" id="UP000231693"/>
    </source>
</evidence>
<dbReference type="InterPro" id="IPR050879">
    <property type="entry name" value="Acyltransferase_3"/>
</dbReference>
<sequence>MTTLRAEPEPTHPGTTPADDLPTADPAADALPTTDLPTTDHRATDQRAEHASPPPASAVPTGPAGRLRALDGLRFAAAAAVVAYHFTGNPSTAWGTPGDQVFPTLNEVTRYGYLGVEVFFVVSGFVITMSALGRDVPDFVASRVSRLFPAYWAAVVLTAVLQAFWHGGRTPSASDTLLNLTMVQRAFGAQDVQGAFWTLWAELRFYLLVALLVAWGLTRGRLVAFAVLWPLTGQLAETAGADLLAQVLVAPYAPYFALGIALHLLQREQSARRGGLTVAWLLVALELSLCLRHAVHAAQGRPVSPAVVAAVVLVGAALVWACTSGPLRDLRWRWLTAAGALTYPLYLVHTQLGFAVIDLLHARVPAWLVVVTAVAASLAVAHVLHRVVERPLAAPLRRAVSRGLRLGWDGAGTARTGSADRPST</sequence>
<dbReference type="EMBL" id="PGFE01000003">
    <property type="protein sequence ID" value="PJJ70134.1"/>
    <property type="molecule type" value="Genomic_DNA"/>
</dbReference>
<dbReference type="AlphaFoldDB" id="A0A2M9CDX5"/>
<evidence type="ECO:0000256" key="1">
    <source>
        <dbReference type="SAM" id="MobiDB-lite"/>
    </source>
</evidence>
<protein>
    <submittedName>
        <fullName evidence="4">Peptidoglycan/LPS O-acetylase OafA/YrhL</fullName>
    </submittedName>
</protein>
<feature type="transmembrane region" description="Helical" evidence="2">
    <location>
        <begin position="111"/>
        <end position="132"/>
    </location>
</feature>
<dbReference type="PANTHER" id="PTHR23028">
    <property type="entry name" value="ACETYLTRANSFERASE"/>
    <property type="match status" value="1"/>
</dbReference>
<comment type="caution">
    <text evidence="4">The sequence shown here is derived from an EMBL/GenBank/DDBJ whole genome shotgun (WGS) entry which is preliminary data.</text>
</comment>
<keyword evidence="2" id="KW-0812">Transmembrane</keyword>
<gene>
    <name evidence="4" type="ORF">CLV28_1963</name>
</gene>